<sequence>MDRMLIEVRKPGRPLESCGHNLNTCQCGRVAEVFAMNDLLSDPSAGSFGTDSNSNFVVTTPPTPIGSYASMAKPKPKPRTKSQSKVTKRSKKKILTPPTSPLDKSSPGPTTSFATAPSEQSQTQPLTPDTVPEQLDPLSPSGQGDLYSQSMQYILPNPQQYQSQAPASGGYINYSSGEYTGPGGHQILYEQPMQPHNYSIRVEDVSMGQNSHLQQRQDTHLSEGPFLARATRLVADGAGTDQSILAALTAPATHMR</sequence>
<feature type="region of interest" description="Disordered" evidence="1">
    <location>
        <begin position="67"/>
        <end position="146"/>
    </location>
</feature>
<gene>
    <name evidence="2" type="ORF">VTL71DRAFT_15162</name>
</gene>
<evidence type="ECO:0000313" key="2">
    <source>
        <dbReference type="EMBL" id="KAL2068824.1"/>
    </source>
</evidence>
<comment type="caution">
    <text evidence="2">The sequence shown here is derived from an EMBL/GenBank/DDBJ whole genome shotgun (WGS) entry which is preliminary data.</text>
</comment>
<reference evidence="2 3" key="1">
    <citation type="journal article" date="2024" name="Commun. Biol.">
        <title>Comparative genomic analysis of thermophilic fungi reveals convergent evolutionary adaptations and gene losses.</title>
        <authorList>
            <person name="Steindorff A.S."/>
            <person name="Aguilar-Pontes M.V."/>
            <person name="Robinson A.J."/>
            <person name="Andreopoulos B."/>
            <person name="LaButti K."/>
            <person name="Kuo A."/>
            <person name="Mondo S."/>
            <person name="Riley R."/>
            <person name="Otillar R."/>
            <person name="Haridas S."/>
            <person name="Lipzen A."/>
            <person name="Grimwood J."/>
            <person name="Schmutz J."/>
            <person name="Clum A."/>
            <person name="Reid I.D."/>
            <person name="Moisan M.C."/>
            <person name="Butler G."/>
            <person name="Nguyen T.T.M."/>
            <person name="Dewar K."/>
            <person name="Conant G."/>
            <person name="Drula E."/>
            <person name="Henrissat B."/>
            <person name="Hansel C."/>
            <person name="Singer S."/>
            <person name="Hutchinson M.I."/>
            <person name="de Vries R.P."/>
            <person name="Natvig D.O."/>
            <person name="Powell A.J."/>
            <person name="Tsang A."/>
            <person name="Grigoriev I.V."/>
        </authorList>
    </citation>
    <scope>NUCLEOTIDE SEQUENCE [LARGE SCALE GENOMIC DNA]</scope>
    <source>
        <strain evidence="2 3">CBS 494.80</strain>
    </source>
</reference>
<proteinExistence type="predicted"/>
<organism evidence="2 3">
    <name type="scientific">Oculimacula yallundae</name>
    <dbReference type="NCBI Taxonomy" id="86028"/>
    <lineage>
        <taxon>Eukaryota</taxon>
        <taxon>Fungi</taxon>
        <taxon>Dikarya</taxon>
        <taxon>Ascomycota</taxon>
        <taxon>Pezizomycotina</taxon>
        <taxon>Leotiomycetes</taxon>
        <taxon>Helotiales</taxon>
        <taxon>Ploettnerulaceae</taxon>
        <taxon>Oculimacula</taxon>
    </lineage>
</organism>
<dbReference type="EMBL" id="JAZHXI010000008">
    <property type="protein sequence ID" value="KAL2068824.1"/>
    <property type="molecule type" value="Genomic_DNA"/>
</dbReference>
<protein>
    <submittedName>
        <fullName evidence="2">Uncharacterized protein</fullName>
    </submittedName>
</protein>
<evidence type="ECO:0000313" key="3">
    <source>
        <dbReference type="Proteomes" id="UP001595075"/>
    </source>
</evidence>
<accession>A0ABR4CI32</accession>
<evidence type="ECO:0000256" key="1">
    <source>
        <dbReference type="SAM" id="MobiDB-lite"/>
    </source>
</evidence>
<feature type="compositionally biased region" description="Basic residues" evidence="1">
    <location>
        <begin position="74"/>
        <end position="94"/>
    </location>
</feature>
<dbReference type="Proteomes" id="UP001595075">
    <property type="component" value="Unassembled WGS sequence"/>
</dbReference>
<name>A0ABR4CI32_9HELO</name>
<feature type="compositionally biased region" description="Polar residues" evidence="1">
    <location>
        <begin position="107"/>
        <end position="127"/>
    </location>
</feature>
<keyword evidence="3" id="KW-1185">Reference proteome</keyword>